<sequence>MLSEKNVKGMYRSIIMDSSTPCPLHTFVIYLKAGFRSMKVLICKYNHDSSTPLPLHTLRDLFKVFTARKKLLFPSSSVSDMEMAMKYNCDSSSPHPLHILRDFIRKRRDSPHDDIENTNKFCISESLDTMISTTTGTDNNIIMLEDLEVTKQVQDALDVKIALLISDLEECKIFLDVIEVLYNIDNNFYDEVILGRTKKQKI</sequence>
<dbReference type="Proteomes" id="UP000789405">
    <property type="component" value="Unassembled WGS sequence"/>
</dbReference>
<evidence type="ECO:0000313" key="1">
    <source>
        <dbReference type="EMBL" id="CAG8561044.1"/>
    </source>
</evidence>
<dbReference type="EMBL" id="CAJVPY010002453">
    <property type="protein sequence ID" value="CAG8561044.1"/>
    <property type="molecule type" value="Genomic_DNA"/>
</dbReference>
<organism evidence="1 2">
    <name type="scientific">Dentiscutata erythropus</name>
    <dbReference type="NCBI Taxonomy" id="1348616"/>
    <lineage>
        <taxon>Eukaryota</taxon>
        <taxon>Fungi</taxon>
        <taxon>Fungi incertae sedis</taxon>
        <taxon>Mucoromycota</taxon>
        <taxon>Glomeromycotina</taxon>
        <taxon>Glomeromycetes</taxon>
        <taxon>Diversisporales</taxon>
        <taxon>Gigasporaceae</taxon>
        <taxon>Dentiscutata</taxon>
    </lineage>
</organism>
<name>A0A9N9BC63_9GLOM</name>
<comment type="caution">
    <text evidence="1">The sequence shown here is derived from an EMBL/GenBank/DDBJ whole genome shotgun (WGS) entry which is preliminary data.</text>
</comment>
<gene>
    <name evidence="1" type="ORF">DERYTH_LOCUS5737</name>
</gene>
<proteinExistence type="predicted"/>
<evidence type="ECO:0000313" key="2">
    <source>
        <dbReference type="Proteomes" id="UP000789405"/>
    </source>
</evidence>
<accession>A0A9N9BC63</accession>
<reference evidence="1" key="1">
    <citation type="submission" date="2021-06" db="EMBL/GenBank/DDBJ databases">
        <authorList>
            <person name="Kallberg Y."/>
            <person name="Tangrot J."/>
            <person name="Rosling A."/>
        </authorList>
    </citation>
    <scope>NUCLEOTIDE SEQUENCE</scope>
    <source>
        <strain evidence="1">MA453B</strain>
    </source>
</reference>
<protein>
    <submittedName>
        <fullName evidence="1">20925_t:CDS:1</fullName>
    </submittedName>
</protein>
<keyword evidence="2" id="KW-1185">Reference proteome</keyword>
<dbReference type="AlphaFoldDB" id="A0A9N9BC63"/>